<dbReference type="InterPro" id="IPR029044">
    <property type="entry name" value="Nucleotide-diphossugar_trans"/>
</dbReference>
<dbReference type="GO" id="GO:0003774">
    <property type="term" value="F:cytoskeletal motor activity"/>
    <property type="evidence" value="ECO:0007669"/>
    <property type="project" value="UniProtKB-UniRule"/>
</dbReference>
<evidence type="ECO:0000256" key="13">
    <source>
        <dbReference type="SAM" id="MobiDB-lite"/>
    </source>
</evidence>
<comment type="subcellular location">
    <subcellularLocation>
        <location evidence="1">Cell membrane</location>
        <topology evidence="1">Multi-pass membrane protein</topology>
    </subcellularLocation>
</comment>
<evidence type="ECO:0000259" key="16">
    <source>
        <dbReference type="PROSITE" id="PS51998"/>
    </source>
</evidence>
<dbReference type="PRINTS" id="PR00193">
    <property type="entry name" value="MYOSINHEAVY"/>
</dbReference>
<dbReference type="Pfam" id="PF00063">
    <property type="entry name" value="Myosin_head"/>
    <property type="match status" value="1"/>
</dbReference>
<evidence type="ECO:0000256" key="9">
    <source>
        <dbReference type="ARBA" id="ARBA00023136"/>
    </source>
</evidence>
<dbReference type="PANTHER" id="PTHR22914:SF13">
    <property type="entry name" value="CHITIN SYNTHASE"/>
    <property type="match status" value="1"/>
</dbReference>
<dbReference type="GO" id="GO:0031505">
    <property type="term" value="P:fungal-type cell wall organization"/>
    <property type="evidence" value="ECO:0007669"/>
    <property type="project" value="TreeGrafter"/>
</dbReference>
<keyword evidence="4" id="KW-0328">Glycosyltransferase</keyword>
<dbReference type="SUPFAM" id="SSF52540">
    <property type="entry name" value="P-loop containing nucleoside triphosphate hydrolases"/>
    <property type="match status" value="1"/>
</dbReference>
<dbReference type="Pfam" id="PF03142">
    <property type="entry name" value="Chitin_synth_2"/>
    <property type="match status" value="1"/>
</dbReference>
<dbReference type="Gene3D" id="3.40.850.10">
    <property type="entry name" value="Kinesin motor domain"/>
    <property type="match status" value="1"/>
</dbReference>
<dbReference type="GO" id="GO:0004100">
    <property type="term" value="F:chitin synthase activity"/>
    <property type="evidence" value="ECO:0007669"/>
    <property type="project" value="UniProtKB-EC"/>
</dbReference>
<evidence type="ECO:0000313" key="18">
    <source>
        <dbReference type="Proteomes" id="UP000188320"/>
    </source>
</evidence>
<proteinExistence type="inferred from homology"/>
<evidence type="ECO:0000256" key="10">
    <source>
        <dbReference type="ARBA" id="ARBA00023175"/>
    </source>
</evidence>
<dbReference type="Gene3D" id="1.10.10.820">
    <property type="match status" value="1"/>
</dbReference>
<keyword evidence="8 12" id="KW-0518">Myosin</keyword>
<feature type="domain" description="Myosin motor" evidence="15">
    <location>
        <begin position="1"/>
        <end position="669"/>
    </location>
</feature>
<evidence type="ECO:0000256" key="14">
    <source>
        <dbReference type="SAM" id="Phobius"/>
    </source>
</evidence>
<dbReference type="GO" id="GO:0030428">
    <property type="term" value="C:cell septum"/>
    <property type="evidence" value="ECO:0007669"/>
    <property type="project" value="TreeGrafter"/>
</dbReference>
<evidence type="ECO:0000256" key="4">
    <source>
        <dbReference type="ARBA" id="ARBA00022676"/>
    </source>
</evidence>
<dbReference type="SUPFAM" id="SSF109715">
    <property type="entry name" value="DEK C-terminal domain"/>
    <property type="match status" value="1"/>
</dbReference>
<dbReference type="SUPFAM" id="SSF55856">
    <property type="entry name" value="Cytochrome b5-like heme/steroid binding domain"/>
    <property type="match status" value="1"/>
</dbReference>
<dbReference type="PROSITE" id="PS51456">
    <property type="entry name" value="MYOSIN_MOTOR"/>
    <property type="match status" value="1"/>
</dbReference>
<keyword evidence="9 14" id="KW-0472">Membrane</keyword>
<dbReference type="InterPro" id="IPR027417">
    <property type="entry name" value="P-loop_NTPase"/>
</dbReference>
<feature type="domain" description="DEK-C" evidence="16">
    <location>
        <begin position="1825"/>
        <end position="1883"/>
    </location>
</feature>
<dbReference type="GO" id="GO:0006031">
    <property type="term" value="P:chitin biosynthetic process"/>
    <property type="evidence" value="ECO:0007669"/>
    <property type="project" value="TreeGrafter"/>
</dbReference>
<feature type="region of interest" description="Disordered" evidence="13">
    <location>
        <begin position="695"/>
        <end position="737"/>
    </location>
</feature>
<dbReference type="GO" id="GO:0005886">
    <property type="term" value="C:plasma membrane"/>
    <property type="evidence" value="ECO:0007669"/>
    <property type="project" value="UniProtKB-SubCell"/>
</dbReference>
<feature type="region of interest" description="Actin-binding" evidence="12">
    <location>
        <begin position="546"/>
        <end position="568"/>
    </location>
</feature>
<evidence type="ECO:0000256" key="6">
    <source>
        <dbReference type="ARBA" id="ARBA00022692"/>
    </source>
</evidence>
<dbReference type="InterPro" id="IPR001609">
    <property type="entry name" value="Myosin_head_motor_dom-like"/>
</dbReference>
<comment type="caution">
    <text evidence="17">The sequence shown here is derived from an EMBL/GenBank/DDBJ whole genome shotgun (WGS) entry which is preliminary data.</text>
</comment>
<dbReference type="InterPro" id="IPR036961">
    <property type="entry name" value="Kinesin_motor_dom_sf"/>
</dbReference>
<evidence type="ECO:0000256" key="1">
    <source>
        <dbReference type="ARBA" id="ARBA00004651"/>
    </source>
</evidence>
<dbReference type="Gene3D" id="1.20.58.530">
    <property type="match status" value="1"/>
</dbReference>
<dbReference type="EMBL" id="LSSK01001377">
    <property type="protein sequence ID" value="OMH79881.1"/>
    <property type="molecule type" value="Genomic_DNA"/>
</dbReference>
<dbReference type="Proteomes" id="UP000188320">
    <property type="component" value="Unassembled WGS sequence"/>
</dbReference>
<dbReference type="InterPro" id="IPR036400">
    <property type="entry name" value="Cyt_B5-like_heme/steroid_sf"/>
</dbReference>
<name>A0A1R1PFY0_ZANCU</name>
<keyword evidence="10 12" id="KW-0505">Motor protein</keyword>
<evidence type="ECO:0000256" key="11">
    <source>
        <dbReference type="ARBA" id="ARBA00023180"/>
    </source>
</evidence>
<feature type="transmembrane region" description="Helical" evidence="14">
    <location>
        <begin position="1506"/>
        <end position="1529"/>
    </location>
</feature>
<sequence>MCYGDNIARLYVEDFKKVDKNAKEMEPHIFKVAESAYLHMKQTELNQSLIFLGESGGGKTSQRKLALAMLSLLKEKRKPQDVFRLVRASNVVIEAFTNAHTSHVNASRSGIYQEVQFDDNAEAIGCKTISYHLELSRVTHPGNSERNFHVFHYLANGSGKMREELGIGIGGGISFEYLKKAEVDTNLIHTDDGIGFEQLTQAMKAMKINTKSIKSIFKVLAGILALGNLTFRKDSNSYRQELIVNGIESVVDSLGVEKKTLEEAITNKSQLIGRQRVEVVLDIEGANERKHELARTLYKQLVNWIIDTINQQLCRDEAEVNTFIGLVDMPGYAAGKKIGFYQMCFNYLAERMHHFMNYQVFTLGNEEYAAEKLKSVPVVKHKDRSKCLDLFMKAPDGLFAVLDQQYNAYKTGVNKEKRFDTGLKGKDASMQALRMFSKAEASNPFYVNVDSKNDLNVFGVQHFFGSTTYMVDKFTPLNMESSVDDFTTIFVGDRYSNGSKNTFIAGLFSNTEDTTKYAPTKTKKQKAKATPTKSGECVVTKFQRDITDLVTTLDDTLPWFVLCMKSNSSFRPRVAESKIIRAQVKAYSLGDVVRRKRVEFAAAMKHEDFCFRYDELISSLLLTDSSINAKEKCKKLKSNMKLSSADMSIGETKVFVSYSCWRKLDDPLRRTEIESSPTVFKKSLEDLELNEKDSFEDSELISEKNEADSDKLGGGESKNKKGKKTQEKDIDDTKVKKDQMSSTRRNWLRATTFFTWWIPDPMIKKFAKLERSDQVTAWREKFALCSIIFYLCALVLFWIGGLGVIICPKQNIYSAQELAGHSTAKDALVSVRGEVFNVKDFNHAGINFKYIADRNYLGKDLSYLFPFQLSFVCLGLDIDPRLSLQDKPSLYSDVYYHDHRWYRHPDDDQAFNYYQYHVMRVLRKSRRAGNIAIDPKYILKDSPTDTASNTDVIKYRSIINGEVFDLTNYINSGGAPFLITPDGISNDTTTVSNREFLDNDIKVLFESNPGKDVTEQWKKYAELKPKIAQLSYNCLRGAFYMGVVDIRKSVRCYVANYMLLSGSVFIVSIIFFKFIASIRFGSNREPEPSNIFVVCNIPCYTEGEESLRGTIDSLAKLKYDDKRKLLFIVCDGMIMGAGNDRPTPRIVLDILGVNSNEDSEALSYIALGDGMKQHNMAKVYSGLYEIAGRVVPYLVIAKCGTPLERSKPGNRGKRDSQILLMRFFNKVHFNSPMTPLELEMFHQIKNVIGVNPGYYELVFMVDADTIVYEDSLNRLVSALQHDSKTMGICGETRLANAKSSWTTMMQVYEYFIAHHLSKAFESLFGTVTCLPGCFTMYRMRGVDKAPLLIANNIIEEYSTNKADTLHKKNLLYLGEDRYLTTLMLKNFSYYKTRFIADAKCETNAPDSWSILVSQRRRWINSTVHNLFELAFLSNMCGFCCFSMRFVVFIDLISTLVMPATLGYLAILAYQLTSADANTSYVSVYLLVGIYAMQALVFIFHRQWQHIGWMIIYLLAIPLFSCIIPVYSFWHFDDFSWGNTRIVVGESGAKILVNADEADLFDPATIPMRKWSDYEKELVWDMSSNKDKEENGSQLGSVVPRSGSAIGNIPRAMSRLMTSGPGSATASVYIPEGGGYGYGYGYQNNGVSKFTINPHHNGYNEAWDENQRASMMYNNNFVDPNYRNSFNPDMVRAGVPMRQNPSFASSGMVPDHMSQNMANRMSVPVNAAEFGVPSPLQHQSMVINNTYGGMIPNNSMNMNTNMNMANPGVGMVSPYSSIPNMSAPAYSENQFAPNMVNAAAMNQVVMDQQENTTNNVAPAPQAWESGIPDEAIRSAVSRILGGCDLMTVSKKDVRNQVAGALGIGPAELKLRRDVINTIILEELQKLH</sequence>
<gene>
    <name evidence="17" type="ORF">AX774_g6691</name>
</gene>
<keyword evidence="12" id="KW-0009">Actin-binding</keyword>
<accession>A0A1R1PFY0</accession>
<keyword evidence="6 14" id="KW-0812">Transmembrane</keyword>
<feature type="transmembrane region" description="Helical" evidence="14">
    <location>
        <begin position="1481"/>
        <end position="1499"/>
    </location>
</feature>
<dbReference type="Gene3D" id="1.20.120.720">
    <property type="entry name" value="Myosin VI head, motor domain, U50 subdomain"/>
    <property type="match status" value="1"/>
</dbReference>
<keyword evidence="7 14" id="KW-1133">Transmembrane helix</keyword>
<protein>
    <recommendedName>
        <fullName evidence="2">chitin synthase</fullName>
        <ecNumber evidence="2">2.4.1.16</ecNumber>
    </recommendedName>
</protein>
<keyword evidence="5" id="KW-0808">Transferase</keyword>
<keyword evidence="18" id="KW-1185">Reference proteome</keyword>
<evidence type="ECO:0000256" key="7">
    <source>
        <dbReference type="ARBA" id="ARBA00022989"/>
    </source>
</evidence>
<evidence type="ECO:0000256" key="12">
    <source>
        <dbReference type="PROSITE-ProRule" id="PRU00782"/>
    </source>
</evidence>
<dbReference type="PROSITE" id="PS51998">
    <property type="entry name" value="DEK_C"/>
    <property type="match status" value="1"/>
</dbReference>
<reference evidence="18" key="1">
    <citation type="submission" date="2017-01" db="EMBL/GenBank/DDBJ databases">
        <authorList>
            <person name="Wang Y."/>
            <person name="White M."/>
            <person name="Kvist S."/>
            <person name="Moncalvo J.-M."/>
        </authorList>
    </citation>
    <scope>NUCLEOTIDE SEQUENCE [LARGE SCALE GENOMIC DNA]</scope>
    <source>
        <strain evidence="18">COL-18-3</strain>
    </source>
</reference>
<dbReference type="EC" id="2.4.1.16" evidence="2"/>
<keyword evidence="12" id="KW-0547">Nucleotide-binding</keyword>
<dbReference type="GO" id="GO:0003779">
    <property type="term" value="F:actin binding"/>
    <property type="evidence" value="ECO:0007669"/>
    <property type="project" value="UniProtKB-KW"/>
</dbReference>
<dbReference type="Gene3D" id="1.10.10.60">
    <property type="entry name" value="Homeodomain-like"/>
    <property type="match status" value="1"/>
</dbReference>
<dbReference type="GO" id="GO:0005524">
    <property type="term" value="F:ATP binding"/>
    <property type="evidence" value="ECO:0007669"/>
    <property type="project" value="UniProtKB-UniRule"/>
</dbReference>
<feature type="transmembrane region" description="Helical" evidence="14">
    <location>
        <begin position="1445"/>
        <end position="1469"/>
    </location>
</feature>
<dbReference type="SMART" id="SM00242">
    <property type="entry name" value="MYSc"/>
    <property type="match status" value="1"/>
</dbReference>
<feature type="binding site" evidence="12">
    <location>
        <begin position="53"/>
        <end position="60"/>
    </location>
    <ligand>
        <name>ATP</name>
        <dbReference type="ChEBI" id="CHEBI:30616"/>
    </ligand>
</feature>
<dbReference type="SUPFAM" id="SSF53448">
    <property type="entry name" value="Nucleotide-diphospho-sugar transferases"/>
    <property type="match status" value="1"/>
</dbReference>
<evidence type="ECO:0000256" key="3">
    <source>
        <dbReference type="ARBA" id="ARBA00022475"/>
    </source>
</evidence>
<keyword evidence="3" id="KW-1003">Cell membrane</keyword>
<dbReference type="InterPro" id="IPR014876">
    <property type="entry name" value="DEK_C"/>
</dbReference>
<evidence type="ECO:0000256" key="8">
    <source>
        <dbReference type="ARBA" id="ARBA00023123"/>
    </source>
</evidence>
<comment type="similarity">
    <text evidence="12">Belongs to the TRAFAC class myosin-kinesin ATPase superfamily. Myosin family.</text>
</comment>
<dbReference type="PANTHER" id="PTHR22914">
    <property type="entry name" value="CHITIN SYNTHASE"/>
    <property type="match status" value="1"/>
</dbReference>
<keyword evidence="12" id="KW-0067">ATP-binding</keyword>
<keyword evidence="11" id="KW-0325">Glycoprotein</keyword>
<dbReference type="GO" id="GO:0016459">
    <property type="term" value="C:myosin complex"/>
    <property type="evidence" value="ECO:0007669"/>
    <property type="project" value="UniProtKB-KW"/>
</dbReference>
<evidence type="ECO:0000256" key="2">
    <source>
        <dbReference type="ARBA" id="ARBA00012543"/>
    </source>
</evidence>
<evidence type="ECO:0000256" key="5">
    <source>
        <dbReference type="ARBA" id="ARBA00022679"/>
    </source>
</evidence>
<dbReference type="Pfam" id="PF08766">
    <property type="entry name" value="DEK_C"/>
    <property type="match status" value="1"/>
</dbReference>
<feature type="transmembrane region" description="Helical" evidence="14">
    <location>
        <begin position="1057"/>
        <end position="1076"/>
    </location>
</feature>
<organism evidence="17 18">
    <name type="scientific">Zancudomyces culisetae</name>
    <name type="common">Gut fungus</name>
    <name type="synonym">Smittium culisetae</name>
    <dbReference type="NCBI Taxonomy" id="1213189"/>
    <lineage>
        <taxon>Eukaryota</taxon>
        <taxon>Fungi</taxon>
        <taxon>Fungi incertae sedis</taxon>
        <taxon>Zoopagomycota</taxon>
        <taxon>Kickxellomycotina</taxon>
        <taxon>Harpellomycetes</taxon>
        <taxon>Harpellales</taxon>
        <taxon>Legeriomycetaceae</taxon>
        <taxon>Zancudomyces</taxon>
    </lineage>
</organism>
<dbReference type="Gene3D" id="1.20.5.4820">
    <property type="match status" value="1"/>
</dbReference>
<evidence type="ECO:0000259" key="15">
    <source>
        <dbReference type="PROSITE" id="PS51456"/>
    </source>
</evidence>
<feature type="transmembrane region" description="Helical" evidence="14">
    <location>
        <begin position="784"/>
        <end position="806"/>
    </location>
</feature>
<evidence type="ECO:0000313" key="17">
    <source>
        <dbReference type="EMBL" id="OMH79881.1"/>
    </source>
</evidence>
<dbReference type="InterPro" id="IPR004835">
    <property type="entry name" value="Chitin_synth"/>
</dbReference>
<dbReference type="OrthoDB" id="370884at2759"/>